<organism evidence="2 3">
    <name type="scientific">Bradyrhizobium macuxiense</name>
    <dbReference type="NCBI Taxonomy" id="1755647"/>
    <lineage>
        <taxon>Bacteria</taxon>
        <taxon>Pseudomonadati</taxon>
        <taxon>Pseudomonadota</taxon>
        <taxon>Alphaproteobacteria</taxon>
        <taxon>Hyphomicrobiales</taxon>
        <taxon>Nitrobacteraceae</taxon>
        <taxon>Bradyrhizobium</taxon>
    </lineage>
</organism>
<comment type="caution">
    <text evidence="2">The sequence shown here is derived from an EMBL/GenBank/DDBJ whole genome shotgun (WGS) entry which is preliminary data.</text>
</comment>
<proteinExistence type="predicted"/>
<evidence type="ECO:0008006" key="4">
    <source>
        <dbReference type="Google" id="ProtNLM"/>
    </source>
</evidence>
<keyword evidence="3" id="KW-1185">Reference proteome</keyword>
<reference evidence="2 3" key="1">
    <citation type="submission" date="2015-11" db="EMBL/GenBank/DDBJ databases">
        <title>Draft Genome Sequence of the Strain BR 10303 (Bradyrhizobium sp.) isolated from nodules of Centrolobium paraense.</title>
        <authorList>
            <person name="Zelli J.E."/>
            <person name="Simoes-Araujo J.L."/>
            <person name="Barauna A.C."/>
            <person name="Silva K."/>
        </authorList>
    </citation>
    <scope>NUCLEOTIDE SEQUENCE [LARGE SCALE GENOMIC DNA]</scope>
    <source>
        <strain evidence="2 3">BR 10303</strain>
    </source>
</reference>
<gene>
    <name evidence="2" type="ORF">AS156_03700</name>
</gene>
<evidence type="ECO:0000313" key="3">
    <source>
        <dbReference type="Proteomes" id="UP000057737"/>
    </source>
</evidence>
<evidence type="ECO:0000256" key="1">
    <source>
        <dbReference type="SAM" id="MobiDB-lite"/>
    </source>
</evidence>
<dbReference type="RefSeq" id="WP_066506206.1">
    <property type="nucleotide sequence ID" value="NZ_LNCU01000046.1"/>
</dbReference>
<dbReference type="Pfam" id="PF11154">
    <property type="entry name" value="DUF2934"/>
    <property type="match status" value="1"/>
</dbReference>
<name>A0A109JX84_9BRAD</name>
<protein>
    <recommendedName>
        <fullName evidence="4">DUF2934 family protein</fullName>
    </recommendedName>
</protein>
<feature type="region of interest" description="Disordered" evidence="1">
    <location>
        <begin position="42"/>
        <end position="72"/>
    </location>
</feature>
<evidence type="ECO:0000313" key="2">
    <source>
        <dbReference type="EMBL" id="KWV56785.1"/>
    </source>
</evidence>
<dbReference type="OrthoDB" id="9811127at2"/>
<dbReference type="AlphaFoldDB" id="A0A109JX84"/>
<dbReference type="EMBL" id="LNCU01000046">
    <property type="protein sequence ID" value="KWV56785.1"/>
    <property type="molecule type" value="Genomic_DNA"/>
</dbReference>
<dbReference type="InterPro" id="IPR021327">
    <property type="entry name" value="DUF2934"/>
</dbReference>
<accession>A0A109JX84</accession>
<feature type="compositionally biased region" description="Basic and acidic residues" evidence="1">
    <location>
        <begin position="42"/>
        <end position="56"/>
    </location>
</feature>
<sequence length="72" mass="8531">MRTLTEQDIRTRAYRLWRAAGEPNKAMDAFWYKAEKELLEERTKDKGRSGRSDIAARRVARRRRHATVTSTH</sequence>
<dbReference type="Proteomes" id="UP000057737">
    <property type="component" value="Unassembled WGS sequence"/>
</dbReference>